<comment type="caution">
    <text evidence="1">The sequence shown here is derived from an EMBL/GenBank/DDBJ whole genome shotgun (WGS) entry which is preliminary data.</text>
</comment>
<gene>
    <name evidence="1" type="ORF">LCGC14_0294900</name>
</gene>
<dbReference type="AlphaFoldDB" id="A0A0F9U942"/>
<evidence type="ECO:0000313" key="1">
    <source>
        <dbReference type="EMBL" id="KKN83837.1"/>
    </source>
</evidence>
<proteinExistence type="predicted"/>
<sequence>MDFWDMHQTLDATCDCPPVQCDACVIDPVICDECGRGFIHTHFDEDLEALEGRCDYCSCLGVPIDEDEIELGVT</sequence>
<protein>
    <submittedName>
        <fullName evidence="1">Uncharacterized protein</fullName>
    </submittedName>
</protein>
<accession>A0A0F9U942</accession>
<name>A0A0F9U942_9ZZZZ</name>
<dbReference type="EMBL" id="LAZR01000179">
    <property type="protein sequence ID" value="KKN83837.1"/>
    <property type="molecule type" value="Genomic_DNA"/>
</dbReference>
<organism evidence="1">
    <name type="scientific">marine sediment metagenome</name>
    <dbReference type="NCBI Taxonomy" id="412755"/>
    <lineage>
        <taxon>unclassified sequences</taxon>
        <taxon>metagenomes</taxon>
        <taxon>ecological metagenomes</taxon>
    </lineage>
</organism>
<reference evidence="1" key="1">
    <citation type="journal article" date="2015" name="Nature">
        <title>Complex archaea that bridge the gap between prokaryotes and eukaryotes.</title>
        <authorList>
            <person name="Spang A."/>
            <person name="Saw J.H."/>
            <person name="Jorgensen S.L."/>
            <person name="Zaremba-Niedzwiedzka K."/>
            <person name="Martijn J."/>
            <person name="Lind A.E."/>
            <person name="van Eijk R."/>
            <person name="Schleper C."/>
            <person name="Guy L."/>
            <person name="Ettema T.J."/>
        </authorList>
    </citation>
    <scope>NUCLEOTIDE SEQUENCE</scope>
</reference>